<dbReference type="EMBL" id="DXEN01000064">
    <property type="protein sequence ID" value="HIX86614.1"/>
    <property type="molecule type" value="Genomic_DNA"/>
</dbReference>
<sequence length="158" mass="18301">MDSFALMMKEEMLFYLMIGILVALFSLLLCGIWRVMEQMRRVKRRKADYESRVSAAEPEEVVLSRAVEADAADSYVEEHAAFIRDLRRAVPALTRGEERLCVLIRARKRNREIARLLGIDESSLYTLRYRLKRKLPLPEGAALDDWILGLGKEDIDTR</sequence>
<reference evidence="2" key="1">
    <citation type="journal article" date="2021" name="PeerJ">
        <title>Extensive microbial diversity within the chicken gut microbiome revealed by metagenomics and culture.</title>
        <authorList>
            <person name="Gilroy R."/>
            <person name="Ravi A."/>
            <person name="Getino M."/>
            <person name="Pursley I."/>
            <person name="Horton D.L."/>
            <person name="Alikhan N.F."/>
            <person name="Baker D."/>
            <person name="Gharbi K."/>
            <person name="Hall N."/>
            <person name="Watson M."/>
            <person name="Adriaenssens E.M."/>
            <person name="Foster-Nyarko E."/>
            <person name="Jarju S."/>
            <person name="Secka A."/>
            <person name="Antonio M."/>
            <person name="Oren A."/>
            <person name="Chaudhuri R.R."/>
            <person name="La Ragione R."/>
            <person name="Hildebrand F."/>
            <person name="Pallen M.J."/>
        </authorList>
    </citation>
    <scope>NUCLEOTIDE SEQUENCE</scope>
    <source>
        <strain evidence="2">ChiHecec2B26-12326</strain>
    </source>
</reference>
<organism evidence="2 3">
    <name type="scientific">Candidatus Parabacteroides intestinigallinarum</name>
    <dbReference type="NCBI Taxonomy" id="2838722"/>
    <lineage>
        <taxon>Bacteria</taxon>
        <taxon>Pseudomonadati</taxon>
        <taxon>Bacteroidota</taxon>
        <taxon>Bacteroidia</taxon>
        <taxon>Bacteroidales</taxon>
        <taxon>Tannerellaceae</taxon>
        <taxon>Parabacteroides</taxon>
    </lineage>
</organism>
<dbReference type="Proteomes" id="UP000823847">
    <property type="component" value="Unassembled WGS sequence"/>
</dbReference>
<name>A0A9D1XV42_9BACT</name>
<comment type="caution">
    <text evidence="2">The sequence shown here is derived from an EMBL/GenBank/DDBJ whole genome shotgun (WGS) entry which is preliminary data.</text>
</comment>
<dbReference type="Gene3D" id="1.10.10.10">
    <property type="entry name" value="Winged helix-like DNA-binding domain superfamily/Winged helix DNA-binding domain"/>
    <property type="match status" value="1"/>
</dbReference>
<keyword evidence="1" id="KW-0812">Transmembrane</keyword>
<accession>A0A9D1XV42</accession>
<keyword evidence="1" id="KW-1133">Transmembrane helix</keyword>
<evidence type="ECO:0000313" key="2">
    <source>
        <dbReference type="EMBL" id="HIX86614.1"/>
    </source>
</evidence>
<protein>
    <recommendedName>
        <fullName evidence="4">HTH luxR-type domain-containing protein</fullName>
    </recommendedName>
</protein>
<evidence type="ECO:0000256" key="1">
    <source>
        <dbReference type="SAM" id="Phobius"/>
    </source>
</evidence>
<dbReference type="AlphaFoldDB" id="A0A9D1XV42"/>
<dbReference type="SUPFAM" id="SSF46894">
    <property type="entry name" value="C-terminal effector domain of the bipartite response regulators"/>
    <property type="match status" value="1"/>
</dbReference>
<evidence type="ECO:0008006" key="4">
    <source>
        <dbReference type="Google" id="ProtNLM"/>
    </source>
</evidence>
<dbReference type="InterPro" id="IPR016032">
    <property type="entry name" value="Sig_transdc_resp-reg_C-effctor"/>
</dbReference>
<proteinExistence type="predicted"/>
<reference evidence="2" key="2">
    <citation type="submission" date="2021-04" db="EMBL/GenBank/DDBJ databases">
        <authorList>
            <person name="Gilroy R."/>
        </authorList>
    </citation>
    <scope>NUCLEOTIDE SEQUENCE</scope>
    <source>
        <strain evidence="2">ChiHecec2B26-12326</strain>
    </source>
</reference>
<keyword evidence="1" id="KW-0472">Membrane</keyword>
<gene>
    <name evidence="2" type="ORF">H9848_08435</name>
</gene>
<dbReference type="GO" id="GO:0003677">
    <property type="term" value="F:DNA binding"/>
    <property type="evidence" value="ECO:0007669"/>
    <property type="project" value="InterPro"/>
</dbReference>
<evidence type="ECO:0000313" key="3">
    <source>
        <dbReference type="Proteomes" id="UP000823847"/>
    </source>
</evidence>
<feature type="transmembrane region" description="Helical" evidence="1">
    <location>
        <begin position="12"/>
        <end position="36"/>
    </location>
</feature>
<dbReference type="GO" id="GO:0006355">
    <property type="term" value="P:regulation of DNA-templated transcription"/>
    <property type="evidence" value="ECO:0007669"/>
    <property type="project" value="InterPro"/>
</dbReference>
<dbReference type="InterPro" id="IPR036388">
    <property type="entry name" value="WH-like_DNA-bd_sf"/>
</dbReference>